<evidence type="ECO:0000259" key="2">
    <source>
        <dbReference type="PROSITE" id="PS00028"/>
    </source>
</evidence>
<dbReference type="OrthoDB" id="3548972at2759"/>
<sequence length="529" mass="58282">MDSHGADKQAFQQYHVSGAANQDDFSFSMTQPSQQFNVHDFPQSGASGPSMYNGNFSHDHLAGPGNNPHAAGQLSKRVRSNSDEESQARLPQILGLLSRASTDDLHKILLFLKGDSTALSSDPWMDHASRPSLSQPNGRNVASGAQQFHASTEAISQSAFAPANNVDQYQQQWMQPVHDSSHDPNAGTFMSDYSGFPLNYPTPSRVSMPIQSTTYHTPPPPRSHVSQPPPLTDSAASTVAAFILRQKMIGNIQDLNRDSVQTMSSFSSMETDITPSTNRSSTTTLSSQTSQPPRKLPPQKTMSSSTSSKKTHRRIPSTGSSTVSSPAPRIPCTHPTCTTTFGRPSDRVRHLESIHNNNSGYTCLLHTCSQSCPDACKNEEHIKRPLRNARQDKMKEHLEKVHGWRLEKMSDVPTAFGKSAEWEREKRGWRCGLCGKELGSWWDVDGRREIEEHAESCTGELELEIQGALKRLSVEDPVGGLIGGLAKNGSGLRVNVDKDKALPRKPVVVDQELEDWVAGYMFDMERNSH</sequence>
<gene>
    <name evidence="3" type="ORF">G7Y89_g7891</name>
</gene>
<dbReference type="Proteomes" id="UP000566819">
    <property type="component" value="Unassembled WGS sequence"/>
</dbReference>
<feature type="compositionally biased region" description="Pro residues" evidence="1">
    <location>
        <begin position="217"/>
        <end position="231"/>
    </location>
</feature>
<dbReference type="PROSITE" id="PS00028">
    <property type="entry name" value="ZINC_FINGER_C2H2_1"/>
    <property type="match status" value="1"/>
</dbReference>
<feature type="compositionally biased region" description="Polar residues" evidence="1">
    <location>
        <begin position="204"/>
        <end position="216"/>
    </location>
</feature>
<feature type="region of interest" description="Disordered" evidence="1">
    <location>
        <begin position="120"/>
        <end position="148"/>
    </location>
</feature>
<feature type="region of interest" description="Disordered" evidence="1">
    <location>
        <begin position="22"/>
        <end position="86"/>
    </location>
</feature>
<protein>
    <recommendedName>
        <fullName evidence="2">C2H2-type domain-containing protein</fullName>
    </recommendedName>
</protein>
<feature type="region of interest" description="Disordered" evidence="1">
    <location>
        <begin position="266"/>
        <end position="338"/>
    </location>
</feature>
<evidence type="ECO:0000256" key="1">
    <source>
        <dbReference type="SAM" id="MobiDB-lite"/>
    </source>
</evidence>
<feature type="domain" description="C2H2-type" evidence="2">
    <location>
        <begin position="332"/>
        <end position="355"/>
    </location>
</feature>
<evidence type="ECO:0000313" key="4">
    <source>
        <dbReference type="Proteomes" id="UP000566819"/>
    </source>
</evidence>
<proteinExistence type="predicted"/>
<comment type="caution">
    <text evidence="3">The sequence shown here is derived from an EMBL/GenBank/DDBJ whole genome shotgun (WGS) entry which is preliminary data.</text>
</comment>
<reference evidence="3 4" key="1">
    <citation type="submission" date="2020-03" db="EMBL/GenBank/DDBJ databases">
        <title>Draft Genome Sequence of Cudoniella acicularis.</title>
        <authorList>
            <person name="Buettner E."/>
            <person name="Kellner H."/>
        </authorList>
    </citation>
    <scope>NUCLEOTIDE SEQUENCE [LARGE SCALE GENOMIC DNA]</scope>
    <source>
        <strain evidence="3 4">DSM 108380</strain>
    </source>
</reference>
<dbReference type="InterPro" id="IPR013087">
    <property type="entry name" value="Znf_C2H2_type"/>
</dbReference>
<feature type="compositionally biased region" description="Polar residues" evidence="1">
    <location>
        <begin position="131"/>
        <end position="148"/>
    </location>
</feature>
<accession>A0A8H4RJ75</accession>
<feature type="compositionally biased region" description="Polar residues" evidence="1">
    <location>
        <begin position="22"/>
        <end position="37"/>
    </location>
</feature>
<feature type="compositionally biased region" description="Low complexity" evidence="1">
    <location>
        <begin position="274"/>
        <end position="290"/>
    </location>
</feature>
<evidence type="ECO:0000313" key="3">
    <source>
        <dbReference type="EMBL" id="KAF4630256.1"/>
    </source>
</evidence>
<organism evidence="3 4">
    <name type="scientific">Cudoniella acicularis</name>
    <dbReference type="NCBI Taxonomy" id="354080"/>
    <lineage>
        <taxon>Eukaryota</taxon>
        <taxon>Fungi</taxon>
        <taxon>Dikarya</taxon>
        <taxon>Ascomycota</taxon>
        <taxon>Pezizomycotina</taxon>
        <taxon>Leotiomycetes</taxon>
        <taxon>Helotiales</taxon>
        <taxon>Tricladiaceae</taxon>
        <taxon>Cudoniella</taxon>
    </lineage>
</organism>
<name>A0A8H4RJ75_9HELO</name>
<feature type="compositionally biased region" description="Polar residues" evidence="1">
    <location>
        <begin position="44"/>
        <end position="56"/>
    </location>
</feature>
<feature type="region of interest" description="Disordered" evidence="1">
    <location>
        <begin position="204"/>
        <end position="233"/>
    </location>
</feature>
<dbReference type="EMBL" id="JAAMPI010000570">
    <property type="protein sequence ID" value="KAF4630256.1"/>
    <property type="molecule type" value="Genomic_DNA"/>
</dbReference>
<dbReference type="AlphaFoldDB" id="A0A8H4RJ75"/>
<keyword evidence="4" id="KW-1185">Reference proteome</keyword>